<evidence type="ECO:0000256" key="4">
    <source>
        <dbReference type="ARBA" id="ARBA00022729"/>
    </source>
</evidence>
<feature type="binding site" evidence="11">
    <location>
        <position position="259"/>
    </location>
    <ligand>
        <name>Ca(2+)</name>
        <dbReference type="ChEBI" id="CHEBI:29108"/>
        <label>3</label>
    </ligand>
</feature>
<keyword evidence="2" id="KW-0645">Protease</keyword>
<feature type="binding site" evidence="11">
    <location>
        <position position="239"/>
    </location>
    <ligand>
        <name>Ca(2+)</name>
        <dbReference type="ChEBI" id="CHEBI:29108"/>
        <label>3</label>
    </ligand>
</feature>
<evidence type="ECO:0000313" key="16">
    <source>
        <dbReference type="EMBL" id="RYR59588.1"/>
    </source>
</evidence>
<dbReference type="Proteomes" id="UP000289738">
    <property type="component" value="Chromosome A05"/>
</dbReference>
<evidence type="ECO:0000256" key="13">
    <source>
        <dbReference type="SAM" id="Phobius"/>
    </source>
</evidence>
<dbReference type="PANTHER" id="PTHR10201:SF260">
    <property type="entry name" value="METALLOENDOPROTEINASE 1"/>
    <property type="match status" value="1"/>
</dbReference>
<dbReference type="GO" id="GO:0004222">
    <property type="term" value="F:metalloendopeptidase activity"/>
    <property type="evidence" value="ECO:0007669"/>
    <property type="project" value="InterPro"/>
</dbReference>
<comment type="cofactor">
    <cofactor evidence="11">
        <name>Zn(2+)</name>
        <dbReference type="ChEBI" id="CHEBI:29105"/>
    </cofactor>
    <text evidence="11">Binds 2 Zn(2+) ions per subunit.</text>
</comment>
<comment type="caution">
    <text evidence="16">The sequence shown here is derived from an EMBL/GenBank/DDBJ whole genome shotgun (WGS) entry which is preliminary data.</text>
</comment>
<keyword evidence="9" id="KW-0325">Glycoprotein</keyword>
<dbReference type="Pfam" id="PF01471">
    <property type="entry name" value="PG_binding_1"/>
    <property type="match status" value="1"/>
</dbReference>
<feature type="binding site" evidence="11">
    <location>
        <position position="287"/>
    </location>
    <ligand>
        <name>Zn(2+)</name>
        <dbReference type="ChEBI" id="CHEBI:29105"/>
        <label>2</label>
        <note>catalytic</note>
    </ligand>
</feature>
<name>A0A445D8T1_ARAHY</name>
<proteinExistence type="inferred from homology"/>
<evidence type="ECO:0000256" key="3">
    <source>
        <dbReference type="ARBA" id="ARBA00022723"/>
    </source>
</evidence>
<dbReference type="InterPro" id="IPR001818">
    <property type="entry name" value="Pept_M10_metallopeptidase"/>
</dbReference>
<dbReference type="SMART" id="SM00235">
    <property type="entry name" value="ZnMc"/>
    <property type="match status" value="1"/>
</dbReference>
<reference evidence="16 17" key="1">
    <citation type="submission" date="2019-01" db="EMBL/GenBank/DDBJ databases">
        <title>Sequencing of cultivated peanut Arachis hypogaea provides insights into genome evolution and oil improvement.</title>
        <authorList>
            <person name="Chen X."/>
        </authorList>
    </citation>
    <scope>NUCLEOTIDE SEQUENCE [LARGE SCALE GENOMIC DNA]</scope>
    <source>
        <strain evidence="17">cv. Fuhuasheng</strain>
        <tissue evidence="16">Leaves</tissue>
    </source>
</reference>
<evidence type="ECO:0000256" key="5">
    <source>
        <dbReference type="ARBA" id="ARBA00022801"/>
    </source>
</evidence>
<evidence type="ECO:0000256" key="11">
    <source>
        <dbReference type="PIRSR" id="PIRSR621190-2"/>
    </source>
</evidence>
<dbReference type="SUPFAM" id="SSF55486">
    <property type="entry name" value="Metalloproteases ('zincins'), catalytic domain"/>
    <property type="match status" value="1"/>
</dbReference>
<evidence type="ECO:0000256" key="12">
    <source>
        <dbReference type="PIRSR" id="PIRSR621190-5"/>
    </source>
</evidence>
<dbReference type="GO" id="GO:0006508">
    <property type="term" value="P:proteolysis"/>
    <property type="evidence" value="ECO:0007669"/>
    <property type="project" value="UniProtKB-KW"/>
</dbReference>
<dbReference type="STRING" id="3818.A0A445D8T1"/>
<keyword evidence="13" id="KW-1133">Transmembrane helix</keyword>
<evidence type="ECO:0000256" key="9">
    <source>
        <dbReference type="ARBA" id="ARBA00023180"/>
    </source>
</evidence>
<keyword evidence="11" id="KW-0106">Calcium</keyword>
<feature type="short sequence motif" description="Cysteine switch" evidence="12">
    <location>
        <begin position="124"/>
        <end position="160"/>
    </location>
</feature>
<comment type="cofactor">
    <cofactor evidence="11">
        <name>Ca(2+)</name>
        <dbReference type="ChEBI" id="CHEBI:29108"/>
    </cofactor>
    <text evidence="11">Can bind about 5 Ca(2+) ions per subunit.</text>
</comment>
<keyword evidence="3 11" id="KW-0479">Metal-binding</keyword>
<dbReference type="EMBL" id="SDMP01000005">
    <property type="protein sequence ID" value="RYR59588.1"/>
    <property type="molecule type" value="Genomic_DNA"/>
</dbReference>
<evidence type="ECO:0000256" key="10">
    <source>
        <dbReference type="PIRSR" id="PIRSR621190-1"/>
    </source>
</evidence>
<feature type="binding site" evidence="11">
    <location>
        <position position="297"/>
    </location>
    <ligand>
        <name>Zn(2+)</name>
        <dbReference type="ChEBI" id="CHEBI:29105"/>
        <label>2</label>
        <note>catalytic</note>
    </ligand>
</feature>
<feature type="binding site" evidence="11">
    <location>
        <position position="222"/>
    </location>
    <ligand>
        <name>Ca(2+)</name>
        <dbReference type="ChEBI" id="CHEBI:29108"/>
        <label>2</label>
    </ligand>
</feature>
<keyword evidence="4 14" id="KW-0732">Signal</keyword>
<feature type="active site" evidence="10">
    <location>
        <position position="288"/>
    </location>
</feature>
<keyword evidence="8" id="KW-0865">Zymogen</keyword>
<feature type="binding site" evidence="11">
    <location>
        <position position="234"/>
    </location>
    <ligand>
        <name>Zn(2+)</name>
        <dbReference type="ChEBI" id="CHEBI:29105"/>
        <label>1</label>
    </ligand>
</feature>
<accession>A0A445D8T1</accession>
<evidence type="ECO:0000256" key="8">
    <source>
        <dbReference type="ARBA" id="ARBA00023145"/>
    </source>
</evidence>
<dbReference type="GO" id="GO:0031012">
    <property type="term" value="C:extracellular matrix"/>
    <property type="evidence" value="ECO:0007669"/>
    <property type="project" value="InterPro"/>
</dbReference>
<gene>
    <name evidence="16" type="ORF">Ahy_A05g025489</name>
</gene>
<dbReference type="GO" id="GO:0030198">
    <property type="term" value="P:extracellular matrix organization"/>
    <property type="evidence" value="ECO:0007669"/>
    <property type="project" value="TreeGrafter"/>
</dbReference>
<dbReference type="InterPro" id="IPR036365">
    <property type="entry name" value="PGBD-like_sf"/>
</dbReference>
<evidence type="ECO:0000256" key="1">
    <source>
        <dbReference type="ARBA" id="ARBA00009614"/>
    </source>
</evidence>
<evidence type="ECO:0000256" key="7">
    <source>
        <dbReference type="ARBA" id="ARBA00023049"/>
    </source>
</evidence>
<keyword evidence="13" id="KW-0812">Transmembrane</keyword>
<feature type="transmembrane region" description="Helical" evidence="13">
    <location>
        <begin position="355"/>
        <end position="374"/>
    </location>
</feature>
<evidence type="ECO:0000313" key="17">
    <source>
        <dbReference type="Proteomes" id="UP000289738"/>
    </source>
</evidence>
<dbReference type="GO" id="GO:0030574">
    <property type="term" value="P:collagen catabolic process"/>
    <property type="evidence" value="ECO:0007669"/>
    <property type="project" value="TreeGrafter"/>
</dbReference>
<dbReference type="Pfam" id="PF00413">
    <property type="entry name" value="Peptidase_M10"/>
    <property type="match status" value="1"/>
</dbReference>
<dbReference type="AlphaFoldDB" id="A0A445D8T1"/>
<organism evidence="16 17">
    <name type="scientific">Arachis hypogaea</name>
    <name type="common">Peanut</name>
    <dbReference type="NCBI Taxonomy" id="3818"/>
    <lineage>
        <taxon>Eukaryota</taxon>
        <taxon>Viridiplantae</taxon>
        <taxon>Streptophyta</taxon>
        <taxon>Embryophyta</taxon>
        <taxon>Tracheophyta</taxon>
        <taxon>Spermatophyta</taxon>
        <taxon>Magnoliopsida</taxon>
        <taxon>eudicotyledons</taxon>
        <taxon>Gunneridae</taxon>
        <taxon>Pentapetalae</taxon>
        <taxon>rosids</taxon>
        <taxon>fabids</taxon>
        <taxon>Fabales</taxon>
        <taxon>Fabaceae</taxon>
        <taxon>Papilionoideae</taxon>
        <taxon>50 kb inversion clade</taxon>
        <taxon>dalbergioids sensu lato</taxon>
        <taxon>Dalbergieae</taxon>
        <taxon>Pterocarpus clade</taxon>
        <taxon>Arachis</taxon>
    </lineage>
</organism>
<feature type="signal peptide" evidence="14">
    <location>
        <begin position="1"/>
        <end position="25"/>
    </location>
</feature>
<dbReference type="Gene3D" id="3.40.390.10">
    <property type="entry name" value="Collagenase (Catalytic Domain)"/>
    <property type="match status" value="1"/>
</dbReference>
<evidence type="ECO:0000256" key="2">
    <source>
        <dbReference type="ARBA" id="ARBA00022670"/>
    </source>
</evidence>
<feature type="binding site" evidence="11">
    <location>
        <position position="247"/>
    </location>
    <ligand>
        <name>Zn(2+)</name>
        <dbReference type="ChEBI" id="CHEBI:29105"/>
        <label>1</label>
    </ligand>
</feature>
<dbReference type="InterPro" id="IPR024079">
    <property type="entry name" value="MetalloPept_cat_dom_sf"/>
</dbReference>
<feature type="binding site" evidence="11">
    <location>
        <position position="262"/>
    </location>
    <ligand>
        <name>Ca(2+)</name>
        <dbReference type="ChEBI" id="CHEBI:29108"/>
        <label>1</label>
    </ligand>
</feature>
<dbReference type="InterPro" id="IPR002477">
    <property type="entry name" value="Peptidoglycan-bd-like"/>
</dbReference>
<feature type="binding site" evidence="11">
    <location>
        <position position="232"/>
    </location>
    <ligand>
        <name>Zn(2+)</name>
        <dbReference type="ChEBI" id="CHEBI:29105"/>
        <label>1</label>
    </ligand>
</feature>
<feature type="binding site" evidence="11">
    <location>
        <position position="240"/>
    </location>
    <ligand>
        <name>Ca(2+)</name>
        <dbReference type="ChEBI" id="CHEBI:29108"/>
        <label>3</label>
    </ligand>
</feature>
<comment type="similarity">
    <text evidence="1">Belongs to the peptidase M10A family. Matrix metalloproteinases (MMPs) subfamily.</text>
</comment>
<protein>
    <recommendedName>
        <fullName evidence="15">Peptidase metallopeptidase domain-containing protein</fullName>
    </recommendedName>
</protein>
<feature type="binding site" evidence="11">
    <location>
        <position position="262"/>
    </location>
    <ligand>
        <name>Ca(2+)</name>
        <dbReference type="ChEBI" id="CHEBI:29108"/>
        <label>3</label>
    </ligand>
</feature>
<feature type="domain" description="Peptidase metallopeptidase" evidence="15">
    <location>
        <begin position="168"/>
        <end position="332"/>
    </location>
</feature>
<dbReference type="GO" id="GO:0008270">
    <property type="term" value="F:zinc ion binding"/>
    <property type="evidence" value="ECO:0007669"/>
    <property type="project" value="InterPro"/>
</dbReference>
<feature type="binding site" description="in inhibited form" evidence="11">
    <location>
        <position position="126"/>
    </location>
    <ligand>
        <name>Zn(2+)</name>
        <dbReference type="ChEBI" id="CHEBI:29105"/>
        <label>2</label>
        <note>catalytic</note>
    </ligand>
</feature>
<keyword evidence="5" id="KW-0378">Hydrolase</keyword>
<dbReference type="SUPFAM" id="SSF47090">
    <property type="entry name" value="PGBD-like"/>
    <property type="match status" value="1"/>
</dbReference>
<dbReference type="FunFam" id="3.40.390.10:FF:000018">
    <property type="entry name" value="Metalloendoproteinase 1"/>
    <property type="match status" value="1"/>
</dbReference>
<dbReference type="CDD" id="cd04278">
    <property type="entry name" value="ZnMc_MMP"/>
    <property type="match status" value="1"/>
</dbReference>
<dbReference type="PANTHER" id="PTHR10201">
    <property type="entry name" value="MATRIX METALLOPROTEINASE"/>
    <property type="match status" value="1"/>
</dbReference>
<dbReference type="InterPro" id="IPR006026">
    <property type="entry name" value="Peptidase_Metallo"/>
</dbReference>
<evidence type="ECO:0000256" key="14">
    <source>
        <dbReference type="SAM" id="SignalP"/>
    </source>
</evidence>
<feature type="chain" id="PRO_5019123231" description="Peptidase metallopeptidase domain-containing protein" evidence="14">
    <location>
        <begin position="26"/>
        <end position="386"/>
    </location>
</feature>
<keyword evidence="13" id="KW-0472">Membrane</keyword>
<feature type="binding site" evidence="11">
    <location>
        <position position="305"/>
    </location>
    <ligand>
        <name>Zn(2+)</name>
        <dbReference type="ChEBI" id="CHEBI:29105"/>
        <label>2</label>
        <note>catalytic</note>
    </ligand>
</feature>
<dbReference type="InterPro" id="IPR021190">
    <property type="entry name" value="Pept_M10A"/>
</dbReference>
<feature type="binding site" evidence="11">
    <location>
        <position position="291"/>
    </location>
    <ligand>
        <name>Zn(2+)</name>
        <dbReference type="ChEBI" id="CHEBI:29105"/>
        <label>2</label>
        <note>catalytic</note>
    </ligand>
</feature>
<feature type="binding site" evidence="11">
    <location>
        <position position="257"/>
    </location>
    <ligand>
        <name>Zn(2+)</name>
        <dbReference type="ChEBI" id="CHEBI:29105"/>
        <label>1</label>
    </ligand>
</feature>
<evidence type="ECO:0000256" key="6">
    <source>
        <dbReference type="ARBA" id="ARBA00022833"/>
    </source>
</evidence>
<keyword evidence="6 11" id="KW-0862">Zinc</keyword>
<keyword evidence="7" id="KW-0482">Metalloprotease</keyword>
<evidence type="ECO:0000259" key="15">
    <source>
        <dbReference type="SMART" id="SM00235"/>
    </source>
</evidence>
<dbReference type="PRINTS" id="PR00138">
    <property type="entry name" value="MATRIXIN"/>
</dbReference>
<dbReference type="InterPro" id="IPR033739">
    <property type="entry name" value="M10A_MMP"/>
</dbReference>
<keyword evidence="17" id="KW-1185">Reference proteome</keyword>
<sequence>MNNQHIFFSLLITLFFHNTHFPVSARMFPDPSSIPGWLSSHAPPGVWDSYRNFTGCQRGKTYEGLSKIKDYFHHFGYIPNAPPSNFTDDFDEALEAAVKIYQKNFNLNVTGELDDATLSQIVRPRCGIADIINGTTAMNSGKSDTNTTATSSTKLKFHTVGHYTFFDGKPRWPEGTTELTYAFDPGNNLEDVVKNVFARAFSRWSEVTTINFNETTSFSDADVKIGFYTGNHGDGEPFDGVLGTLAHAFSPTDGRFHLDGAEDWVASGDVTTASLSTAVDLESVAVHEIGHLLGLGHTSVKEAIMYPTITAKTRKVELKDDDIAGVQNLYGSNPHYTGTTTISSRETSNGGMHVGSMWGLVILLVVGVAHLVLCRVEFKLYLPLYD</sequence>